<organism evidence="1">
    <name type="scientific">Oikopleura dioica</name>
    <name type="common">Tunicate</name>
    <dbReference type="NCBI Taxonomy" id="34765"/>
    <lineage>
        <taxon>Eukaryota</taxon>
        <taxon>Metazoa</taxon>
        <taxon>Chordata</taxon>
        <taxon>Tunicata</taxon>
        <taxon>Appendicularia</taxon>
        <taxon>Copelata</taxon>
        <taxon>Oikopleuridae</taxon>
        <taxon>Oikopleura</taxon>
    </lineage>
</organism>
<accession>E4XGQ3</accession>
<gene>
    <name evidence="1" type="ORF">GSOID_T00010667001</name>
</gene>
<dbReference type="AlphaFoldDB" id="E4XGQ3"/>
<keyword evidence="2" id="KW-1185">Reference proteome</keyword>
<dbReference type="Proteomes" id="UP000001307">
    <property type="component" value="Unassembled WGS sequence"/>
</dbReference>
<evidence type="ECO:0000313" key="1">
    <source>
        <dbReference type="EMBL" id="CBY09851.1"/>
    </source>
</evidence>
<dbReference type="InParanoid" id="E4XGQ3"/>
<proteinExistence type="predicted"/>
<evidence type="ECO:0000313" key="2">
    <source>
        <dbReference type="Proteomes" id="UP000001307"/>
    </source>
</evidence>
<dbReference type="EMBL" id="FN653048">
    <property type="protein sequence ID" value="CBY09851.1"/>
    <property type="molecule type" value="Genomic_DNA"/>
</dbReference>
<name>E4XGQ3_OIKDI</name>
<reference evidence="1" key="1">
    <citation type="journal article" date="2010" name="Science">
        <title>Plasticity of animal genome architecture unmasked by rapid evolution of a pelagic tunicate.</title>
        <authorList>
            <person name="Denoeud F."/>
            <person name="Henriet S."/>
            <person name="Mungpakdee S."/>
            <person name="Aury J.M."/>
            <person name="Da Silva C."/>
            <person name="Brinkmann H."/>
            <person name="Mikhaleva J."/>
            <person name="Olsen L.C."/>
            <person name="Jubin C."/>
            <person name="Canestro C."/>
            <person name="Bouquet J.M."/>
            <person name="Danks G."/>
            <person name="Poulain J."/>
            <person name="Campsteijn C."/>
            <person name="Adamski M."/>
            <person name="Cross I."/>
            <person name="Yadetie F."/>
            <person name="Muffato M."/>
            <person name="Louis A."/>
            <person name="Butcher S."/>
            <person name="Tsagkogeorga G."/>
            <person name="Konrad A."/>
            <person name="Singh S."/>
            <person name="Jensen M.F."/>
            <person name="Cong E.H."/>
            <person name="Eikeseth-Otteraa H."/>
            <person name="Noel B."/>
            <person name="Anthouard V."/>
            <person name="Porcel B.M."/>
            <person name="Kachouri-Lafond R."/>
            <person name="Nishino A."/>
            <person name="Ugolini M."/>
            <person name="Chourrout P."/>
            <person name="Nishida H."/>
            <person name="Aasland R."/>
            <person name="Huzurbazar S."/>
            <person name="Westhof E."/>
            <person name="Delsuc F."/>
            <person name="Lehrach H."/>
            <person name="Reinhardt R."/>
            <person name="Weissenbach J."/>
            <person name="Roy S.W."/>
            <person name="Artiguenave F."/>
            <person name="Postlethwait J.H."/>
            <person name="Manak J.R."/>
            <person name="Thompson E.M."/>
            <person name="Jaillon O."/>
            <person name="Du Pasquier L."/>
            <person name="Boudinot P."/>
            <person name="Liberles D.A."/>
            <person name="Volff J.N."/>
            <person name="Philippe H."/>
            <person name="Lenhard B."/>
            <person name="Roest Crollius H."/>
            <person name="Wincker P."/>
            <person name="Chourrout D."/>
        </authorList>
    </citation>
    <scope>NUCLEOTIDE SEQUENCE [LARGE SCALE GENOMIC DNA]</scope>
</reference>
<sequence>MTSSTLRCVIFAKKKNGAVQLKSASVPSKRVLVTHYEGIIQT</sequence>
<protein>
    <submittedName>
        <fullName evidence="1">Uncharacterized protein</fullName>
    </submittedName>
</protein>